<reference evidence="3" key="1">
    <citation type="submission" date="2016-06" db="UniProtKB">
        <authorList>
            <consortium name="WormBaseParasite"/>
        </authorList>
    </citation>
    <scope>IDENTIFICATION</scope>
</reference>
<keyword evidence="2" id="KW-1185">Reference proteome</keyword>
<reference evidence="1 2" key="2">
    <citation type="submission" date="2018-11" db="EMBL/GenBank/DDBJ databases">
        <authorList>
            <consortium name="Pathogen Informatics"/>
        </authorList>
    </citation>
    <scope>NUCLEOTIDE SEQUENCE [LARGE SCALE GENOMIC DNA]</scope>
    <source>
        <strain evidence="1 2">Egypt</strain>
    </source>
</reference>
<dbReference type="WBParaSite" id="ECPE_0000389801-mRNA-1">
    <property type="protein sequence ID" value="ECPE_0000389801-mRNA-1"/>
    <property type="gene ID" value="ECPE_0000389801"/>
</dbReference>
<sequence>MFRKRGALKLVFNRFQHQTPLPYLVSTHTGEVFEAVPVSGVPSEFGYITLVPSSMMSHLPNGMMGAPPGYGLSENPSVCAPISDHPTESISNRFHQTTFPPGSHNDPTTAGFTQFAQEQNMMHLNYITDWRRRCDDEAQEMVSRIKQSQNLSDHRMLGQTLACTEDLLKEIRLGLHPSNVKCFELSVEHFISQLVSAVTTSYHARGQPAAYPNSMLVSYPHVENMSCM</sequence>
<dbReference type="Proteomes" id="UP000272942">
    <property type="component" value="Unassembled WGS sequence"/>
</dbReference>
<protein>
    <submittedName>
        <fullName evidence="3">NR LBD domain-containing protein</fullName>
    </submittedName>
</protein>
<accession>A0A183AAA8</accession>
<gene>
    <name evidence="1" type="ORF">ECPE_LOCUS3893</name>
</gene>
<dbReference type="AlphaFoldDB" id="A0A183AAA8"/>
<name>A0A183AAA8_9TREM</name>
<evidence type="ECO:0000313" key="2">
    <source>
        <dbReference type="Proteomes" id="UP000272942"/>
    </source>
</evidence>
<proteinExistence type="predicted"/>
<dbReference type="EMBL" id="UZAN01040786">
    <property type="protein sequence ID" value="VDP70940.1"/>
    <property type="molecule type" value="Genomic_DNA"/>
</dbReference>
<evidence type="ECO:0000313" key="1">
    <source>
        <dbReference type="EMBL" id="VDP70940.1"/>
    </source>
</evidence>
<evidence type="ECO:0000313" key="3">
    <source>
        <dbReference type="WBParaSite" id="ECPE_0000389801-mRNA-1"/>
    </source>
</evidence>
<organism evidence="3">
    <name type="scientific">Echinostoma caproni</name>
    <dbReference type="NCBI Taxonomy" id="27848"/>
    <lineage>
        <taxon>Eukaryota</taxon>
        <taxon>Metazoa</taxon>
        <taxon>Spiralia</taxon>
        <taxon>Lophotrochozoa</taxon>
        <taxon>Platyhelminthes</taxon>
        <taxon>Trematoda</taxon>
        <taxon>Digenea</taxon>
        <taxon>Plagiorchiida</taxon>
        <taxon>Echinostomata</taxon>
        <taxon>Echinostomatoidea</taxon>
        <taxon>Echinostomatidae</taxon>
        <taxon>Echinostoma</taxon>
    </lineage>
</organism>
<dbReference type="OrthoDB" id="2339771at2759"/>